<evidence type="ECO:0000313" key="2">
    <source>
        <dbReference type="Proteomes" id="UP000299102"/>
    </source>
</evidence>
<proteinExistence type="predicted"/>
<organism evidence="1 2">
    <name type="scientific">Eumeta variegata</name>
    <name type="common">Bagworm moth</name>
    <name type="synonym">Eumeta japonica</name>
    <dbReference type="NCBI Taxonomy" id="151549"/>
    <lineage>
        <taxon>Eukaryota</taxon>
        <taxon>Metazoa</taxon>
        <taxon>Ecdysozoa</taxon>
        <taxon>Arthropoda</taxon>
        <taxon>Hexapoda</taxon>
        <taxon>Insecta</taxon>
        <taxon>Pterygota</taxon>
        <taxon>Neoptera</taxon>
        <taxon>Endopterygota</taxon>
        <taxon>Lepidoptera</taxon>
        <taxon>Glossata</taxon>
        <taxon>Ditrysia</taxon>
        <taxon>Tineoidea</taxon>
        <taxon>Psychidae</taxon>
        <taxon>Oiketicinae</taxon>
        <taxon>Eumeta</taxon>
    </lineage>
</organism>
<accession>A0A4C1TCD7</accession>
<gene>
    <name evidence="1" type="ORF">EVAR_6361_1</name>
</gene>
<dbReference type="AlphaFoldDB" id="A0A4C1TCD7"/>
<evidence type="ECO:0000313" key="1">
    <source>
        <dbReference type="EMBL" id="GBP12179.1"/>
    </source>
</evidence>
<sequence>MRTSVFICRVYPKVSLLNRTCSSTFDADFDTVSASAACRAFEYYIEFAIYFVFTLALDSAPCAELGKSGENVVEACLPHAI</sequence>
<name>A0A4C1TCD7_EUMVA</name>
<dbReference type="Proteomes" id="UP000299102">
    <property type="component" value="Unassembled WGS sequence"/>
</dbReference>
<dbReference type="EMBL" id="BGZK01000050">
    <property type="protein sequence ID" value="GBP12179.1"/>
    <property type="molecule type" value="Genomic_DNA"/>
</dbReference>
<keyword evidence="2" id="KW-1185">Reference proteome</keyword>
<comment type="caution">
    <text evidence="1">The sequence shown here is derived from an EMBL/GenBank/DDBJ whole genome shotgun (WGS) entry which is preliminary data.</text>
</comment>
<reference evidence="1 2" key="1">
    <citation type="journal article" date="2019" name="Commun. Biol.">
        <title>The bagworm genome reveals a unique fibroin gene that provides high tensile strength.</title>
        <authorList>
            <person name="Kono N."/>
            <person name="Nakamura H."/>
            <person name="Ohtoshi R."/>
            <person name="Tomita M."/>
            <person name="Numata K."/>
            <person name="Arakawa K."/>
        </authorList>
    </citation>
    <scope>NUCLEOTIDE SEQUENCE [LARGE SCALE GENOMIC DNA]</scope>
</reference>
<protein>
    <submittedName>
        <fullName evidence="1">Uncharacterized protein</fullName>
    </submittedName>
</protein>